<proteinExistence type="predicted"/>
<protein>
    <submittedName>
        <fullName evidence="1">Uncharacterized protein</fullName>
    </submittedName>
</protein>
<organism evidence="1 2">
    <name type="scientific">Ensete ventricosum</name>
    <name type="common">Abyssinian banana</name>
    <name type="synonym">Musa ensete</name>
    <dbReference type="NCBI Taxonomy" id="4639"/>
    <lineage>
        <taxon>Eukaryota</taxon>
        <taxon>Viridiplantae</taxon>
        <taxon>Streptophyta</taxon>
        <taxon>Embryophyta</taxon>
        <taxon>Tracheophyta</taxon>
        <taxon>Spermatophyta</taxon>
        <taxon>Magnoliopsida</taxon>
        <taxon>Liliopsida</taxon>
        <taxon>Zingiberales</taxon>
        <taxon>Musaceae</taxon>
        <taxon>Ensete</taxon>
    </lineage>
</organism>
<evidence type="ECO:0000313" key="2">
    <source>
        <dbReference type="Proteomes" id="UP000287651"/>
    </source>
</evidence>
<gene>
    <name evidence="1" type="ORF">B296_00026920</name>
</gene>
<reference evidence="1 2" key="1">
    <citation type="journal article" date="2014" name="Agronomy (Basel)">
        <title>A Draft Genome Sequence for Ensete ventricosum, the Drought-Tolerant Tree Against Hunger.</title>
        <authorList>
            <person name="Harrison J."/>
            <person name="Moore K.A."/>
            <person name="Paszkiewicz K."/>
            <person name="Jones T."/>
            <person name="Grant M."/>
            <person name="Ambacheew D."/>
            <person name="Muzemil S."/>
            <person name="Studholme D.J."/>
        </authorList>
    </citation>
    <scope>NUCLEOTIDE SEQUENCE [LARGE SCALE GENOMIC DNA]</scope>
</reference>
<dbReference type="Proteomes" id="UP000287651">
    <property type="component" value="Unassembled WGS sequence"/>
</dbReference>
<dbReference type="AlphaFoldDB" id="A0A426YJ23"/>
<accession>A0A426YJ23</accession>
<sequence>MGEIECPSSLIYPAEEFCISSKTLRRNLIEDNSCQIFTIGDQLKVDCPLHFPTKCQSKAKVMQTYLEATTSLKKNRGANFMKDPKNFKVCEAMLV</sequence>
<name>A0A426YJ23_ENSVE</name>
<comment type="caution">
    <text evidence="1">The sequence shown here is derived from an EMBL/GenBank/DDBJ whole genome shotgun (WGS) entry which is preliminary data.</text>
</comment>
<evidence type="ECO:0000313" key="1">
    <source>
        <dbReference type="EMBL" id="RRT51761.1"/>
    </source>
</evidence>
<dbReference type="EMBL" id="AMZH03012051">
    <property type="protein sequence ID" value="RRT51761.1"/>
    <property type="molecule type" value="Genomic_DNA"/>
</dbReference>